<organism evidence="3 4">
    <name type="scientific">Rhizobium etli (strain ATCC 51251 / DSM 11541 / JCM 21823 / NBRC 15573 / CFN 42)</name>
    <dbReference type="NCBI Taxonomy" id="347834"/>
    <lineage>
        <taxon>Bacteria</taxon>
        <taxon>Pseudomonadati</taxon>
        <taxon>Pseudomonadota</taxon>
        <taxon>Alphaproteobacteria</taxon>
        <taxon>Hyphomicrobiales</taxon>
        <taxon>Rhizobiaceae</taxon>
        <taxon>Rhizobium/Agrobacterium group</taxon>
        <taxon>Rhizobium</taxon>
    </lineage>
</organism>
<dbReference type="AlphaFoldDB" id="Q2K2N6"/>
<feature type="signal peptide" evidence="2">
    <location>
        <begin position="1"/>
        <end position="17"/>
    </location>
</feature>
<reference evidence="3 4" key="1">
    <citation type="journal article" date="2006" name="Proc. Natl. Acad. Sci. U.S.A.">
        <title>The partitioned Rhizobium etli genome: genetic and metabolic redundancy in seven interacting replicons.</title>
        <authorList>
            <person name="Gonzalez V."/>
            <person name="Santamaria R.I."/>
            <person name="Bustos P."/>
            <person name="Hernandez-Gonzalez I."/>
            <person name="Medrano-Soto A."/>
            <person name="Moreno-Hagelsieb G."/>
            <person name="Janga S.C."/>
            <person name="Ramirez M.A."/>
            <person name="Jimenez-Jacinto V."/>
            <person name="Collado-Vides J."/>
            <person name="Davila G."/>
        </authorList>
    </citation>
    <scope>NUCLEOTIDE SEQUENCE [LARGE SCALE GENOMIC DNA]</scope>
    <source>
        <strain evidence="4">ATCC 51251 / DSM 11541 / JCM 21823 / NBRC 15573 / CFN 42</strain>
    </source>
</reference>
<evidence type="ECO:0000256" key="1">
    <source>
        <dbReference type="SAM" id="MobiDB-lite"/>
    </source>
</evidence>
<geneLocation type="plasmid" evidence="3 4">
    <name>p42a</name>
</geneLocation>
<dbReference type="HOGENOM" id="CLU_115399_0_0_5"/>
<proteinExistence type="predicted"/>
<dbReference type="EMBL" id="CP000134">
    <property type="protein sequence ID" value="ABC93012.1"/>
    <property type="molecule type" value="Genomic_DNA"/>
</dbReference>
<gene>
    <name evidence="3" type="ordered locus">RHE_PA00150</name>
</gene>
<accession>Q2K2N6</accession>
<dbReference type="Proteomes" id="UP000001936">
    <property type="component" value="Plasmid p42a"/>
</dbReference>
<feature type="chain" id="PRO_5004211220" evidence="2">
    <location>
        <begin position="18"/>
        <end position="206"/>
    </location>
</feature>
<keyword evidence="3" id="KW-0614">Plasmid</keyword>
<sequence>MVAIVVFLLPFRAAPIAASMAVARIGDDRPAPPGSPLRLRNGVARRAGMKWRAAKRNFVAARGMAAPPPGEESFAWPLREDDRGEAVLRSDMPHRAREGRAWLSRQGNMSMAATPRLPAGSLRRGIRRPVHMSKSNVRASPNKGVALAALRAIVVLANRRLEDLCVSSQSRLSSKSSRPGSSSRPTGKPRSGASWTLRLILTRSPR</sequence>
<evidence type="ECO:0000313" key="4">
    <source>
        <dbReference type="Proteomes" id="UP000001936"/>
    </source>
</evidence>
<name>Q2K2N6_RHIEC</name>
<evidence type="ECO:0000313" key="3">
    <source>
        <dbReference type="EMBL" id="ABC93012.1"/>
    </source>
</evidence>
<keyword evidence="4" id="KW-1185">Reference proteome</keyword>
<keyword evidence="2" id="KW-0732">Signal</keyword>
<protein>
    <submittedName>
        <fullName evidence="3">Hypothetical conserved protein</fullName>
    </submittedName>
</protein>
<evidence type="ECO:0000256" key="2">
    <source>
        <dbReference type="SAM" id="SignalP"/>
    </source>
</evidence>
<feature type="region of interest" description="Disordered" evidence="1">
    <location>
        <begin position="167"/>
        <end position="206"/>
    </location>
</feature>
<dbReference type="KEGG" id="ret:RHE_PA00150"/>
<feature type="compositionally biased region" description="Low complexity" evidence="1">
    <location>
        <begin position="167"/>
        <end position="192"/>
    </location>
</feature>